<feature type="domain" description="tRNA nuclease CdiA C-terminal" evidence="1">
    <location>
        <begin position="121"/>
        <end position="193"/>
    </location>
</feature>
<keyword evidence="3" id="KW-1185">Reference proteome</keyword>
<organism evidence="2 3">
    <name type="scientific">Gandjariella thermophila</name>
    <dbReference type="NCBI Taxonomy" id="1931992"/>
    <lineage>
        <taxon>Bacteria</taxon>
        <taxon>Bacillati</taxon>
        <taxon>Actinomycetota</taxon>
        <taxon>Actinomycetes</taxon>
        <taxon>Pseudonocardiales</taxon>
        <taxon>Pseudonocardiaceae</taxon>
        <taxon>Gandjariella</taxon>
    </lineage>
</organism>
<proteinExistence type="predicted"/>
<dbReference type="EMBL" id="BJFL01000007">
    <property type="protein sequence ID" value="GDY30286.1"/>
    <property type="molecule type" value="Genomic_DNA"/>
</dbReference>
<reference evidence="3" key="1">
    <citation type="submission" date="2019-04" db="EMBL/GenBank/DDBJ databases">
        <title>Draft genome sequence of Pseudonocardiaceae bacterium SL3-2-4.</title>
        <authorList>
            <person name="Ningsih F."/>
            <person name="Yokota A."/>
            <person name="Sakai Y."/>
            <person name="Nanatani K."/>
            <person name="Yabe S."/>
            <person name="Oetari A."/>
            <person name="Sjamsuridzal W."/>
        </authorList>
    </citation>
    <scope>NUCLEOTIDE SEQUENCE [LARGE SCALE GENOMIC DNA]</scope>
    <source>
        <strain evidence="3">SL3-2-4</strain>
    </source>
</reference>
<evidence type="ECO:0000313" key="2">
    <source>
        <dbReference type="EMBL" id="GDY30286.1"/>
    </source>
</evidence>
<evidence type="ECO:0000313" key="3">
    <source>
        <dbReference type="Proteomes" id="UP000298860"/>
    </source>
</evidence>
<dbReference type="Pfam" id="PF18451">
    <property type="entry name" value="CdiA_C"/>
    <property type="match status" value="1"/>
</dbReference>
<accession>A0A4D4J6Z7</accession>
<dbReference type="InterPro" id="IPR040559">
    <property type="entry name" value="CdiA_C"/>
</dbReference>
<comment type="caution">
    <text evidence="2">The sequence shown here is derived from an EMBL/GenBank/DDBJ whole genome shotgun (WGS) entry which is preliminary data.</text>
</comment>
<dbReference type="Proteomes" id="UP000298860">
    <property type="component" value="Unassembled WGS sequence"/>
</dbReference>
<dbReference type="AlphaFoldDB" id="A0A4D4J6Z7"/>
<sequence>MPDLATDGLGLILGDAKGEAVAARAVEHVGEVCANLLAALQVASTIQDIGVYGTTNLAAAMTKVPQPNLTTQEAWQAGDDTSPPGRFDADGDKGETAIASYLKERGHVVMPINEDHGKEERTADALIDGQPVDFKKIVGSGSRTLRTALKGSERGDRQAEEIFVDARSSSLGREQLKAQLHAYFSGHGQPGSAGIIKRVTVLANDGSRLTYPDDYGGL</sequence>
<gene>
    <name evidence="2" type="ORF">GTS_19190</name>
</gene>
<dbReference type="Gene3D" id="3.40.1350.120">
    <property type="match status" value="1"/>
</dbReference>
<protein>
    <recommendedName>
        <fullName evidence="1">tRNA nuclease CdiA C-terminal domain-containing protein</fullName>
    </recommendedName>
</protein>
<name>A0A4D4J6Z7_9PSEU</name>
<evidence type="ECO:0000259" key="1">
    <source>
        <dbReference type="Pfam" id="PF18451"/>
    </source>
</evidence>